<comment type="catalytic activity">
    <reaction evidence="10 11">
        <text>L-cysteinyl-[protein] + hexadecanoyl-CoA = S-hexadecanoyl-L-cysteinyl-[protein] + CoA</text>
        <dbReference type="Rhea" id="RHEA:36683"/>
        <dbReference type="Rhea" id="RHEA-COMP:10131"/>
        <dbReference type="Rhea" id="RHEA-COMP:11032"/>
        <dbReference type="ChEBI" id="CHEBI:29950"/>
        <dbReference type="ChEBI" id="CHEBI:57287"/>
        <dbReference type="ChEBI" id="CHEBI:57379"/>
        <dbReference type="ChEBI" id="CHEBI:74151"/>
        <dbReference type="EC" id="2.3.1.225"/>
    </reaction>
</comment>
<evidence type="ECO:0000256" key="12">
    <source>
        <dbReference type="SAM" id="MobiDB-lite"/>
    </source>
</evidence>
<feature type="compositionally biased region" description="Polar residues" evidence="12">
    <location>
        <begin position="67"/>
        <end position="83"/>
    </location>
</feature>
<keyword evidence="8 11" id="KW-0012">Acyltransferase</keyword>
<gene>
    <name evidence="14" type="ORF">SODALDRAFT_322190</name>
</gene>
<evidence type="ECO:0000259" key="13">
    <source>
        <dbReference type="Pfam" id="PF01529"/>
    </source>
</evidence>
<keyword evidence="15" id="KW-1185">Reference proteome</keyword>
<dbReference type="RefSeq" id="XP_028468742.1">
    <property type="nucleotide sequence ID" value="XM_028609690.1"/>
</dbReference>
<dbReference type="InterPro" id="IPR039859">
    <property type="entry name" value="PFA4/ZDH16/20/ERF2-like"/>
</dbReference>
<keyword evidence="4 11" id="KW-1133">Transmembrane helix</keyword>
<protein>
    <recommendedName>
        <fullName evidence="11">Palmitoyltransferase</fullName>
        <ecNumber evidence="11">2.3.1.225</ecNumber>
    </recommendedName>
</protein>
<evidence type="ECO:0000256" key="3">
    <source>
        <dbReference type="ARBA" id="ARBA00022692"/>
    </source>
</evidence>
<dbReference type="GO" id="GO:0005794">
    <property type="term" value="C:Golgi apparatus"/>
    <property type="evidence" value="ECO:0007669"/>
    <property type="project" value="TreeGrafter"/>
</dbReference>
<keyword evidence="2 11" id="KW-0808">Transferase</keyword>
<reference evidence="14 15" key="1">
    <citation type="journal article" date="2018" name="Mol. Ecol.">
        <title>The obligate alkalophilic soda-lake fungus Sodiomyces alkalinus has shifted to a protein diet.</title>
        <authorList>
            <person name="Grum-Grzhimaylo A.A."/>
            <person name="Falkoski D.L."/>
            <person name="van den Heuvel J."/>
            <person name="Valero-Jimenez C.A."/>
            <person name="Min B."/>
            <person name="Choi I.G."/>
            <person name="Lipzen A."/>
            <person name="Daum C.G."/>
            <person name="Aanen D.K."/>
            <person name="Tsang A."/>
            <person name="Henrissat B."/>
            <person name="Bilanenko E.N."/>
            <person name="de Vries R.P."/>
            <person name="van Kan J.A.L."/>
            <person name="Grigoriev I.V."/>
            <person name="Debets A.J.M."/>
        </authorList>
    </citation>
    <scope>NUCLEOTIDE SEQUENCE [LARGE SCALE GENOMIC DNA]</scope>
    <source>
        <strain evidence="14 15">F11</strain>
    </source>
</reference>
<name>A0A3N2Q2I9_SODAK</name>
<sequence>MESRDTAERSVSPDDDALHDPSFPGRSNAQGPPSIISSRMTDIASDDGHETEQPPHGSGSPIKATGDASSRPGTARTGLSSSRDTWRRPQSLRRSHMSGLALKRVSTGGGSIGNTRPPSSTSRSHVPSLTSHAFFHPLSSQKLQAQRGGPSRPQTGNPQGSGEEQLAGSSGSASGARHSIISDPMARIQKPTSDDDDGEMRSPPSRGTEFTEQETLDRITANTSPTHGHTAAGSLTDSVRPLQRPNESRNLNLTINVDRSYRNLGSQATPVKSPRSFRSSFLLPGRSGDGQSTPNRTLPGAEKLSSTASSPRLNPIDSQRPADASNLTSSRTNLGYAFQYFEGNTVFCIGGRFQNTKHRPINIATGLFLVLPGVLFFVFSAPWLWHNISPAIPITFAYLYYISVSSFVHASVSDPGILPRNLHTFPPADENDDPLRLGPPTNDWTLIKSSESSTAAMEVPVKHCRTCNIWRPPRAHHCRLCDNCIETHDHHCVWVNNCIGKRNYRYFFAFVASMTILALYLLGASLCHILVYGEQAGLSFGNAIGELRVPFAMVIYGFVGFLYPAALTGYHIFLMARAETTREYINSHKFVKKERYRPFTQGSIIENWFVVLCRPRPPSYYQFKRKYSPGDQRLGERRDMKPSKDSQGVELRDVKPASDLQGPRSDANMV</sequence>
<dbReference type="GO" id="GO:0006612">
    <property type="term" value="P:protein targeting to membrane"/>
    <property type="evidence" value="ECO:0007669"/>
    <property type="project" value="TreeGrafter"/>
</dbReference>
<dbReference type="AlphaFoldDB" id="A0A3N2Q2I9"/>
<feature type="compositionally biased region" description="Basic and acidic residues" evidence="12">
    <location>
        <begin position="633"/>
        <end position="644"/>
    </location>
</feature>
<dbReference type="PANTHER" id="PTHR22883:SF43">
    <property type="entry name" value="PALMITOYLTRANSFERASE APP"/>
    <property type="match status" value="1"/>
</dbReference>
<keyword evidence="7" id="KW-0449">Lipoprotein</keyword>
<dbReference type="GO" id="GO:0019706">
    <property type="term" value="F:protein-cysteine S-palmitoyltransferase activity"/>
    <property type="evidence" value="ECO:0007669"/>
    <property type="project" value="UniProtKB-EC"/>
</dbReference>
<dbReference type="Proteomes" id="UP000272025">
    <property type="component" value="Unassembled WGS sequence"/>
</dbReference>
<feature type="compositionally biased region" description="Polar residues" evidence="12">
    <location>
        <begin position="25"/>
        <end position="40"/>
    </location>
</feature>
<accession>A0A3N2Q2I9</accession>
<dbReference type="OrthoDB" id="9909019at2759"/>
<dbReference type="PANTHER" id="PTHR22883">
    <property type="entry name" value="ZINC FINGER DHHC DOMAIN CONTAINING PROTEIN"/>
    <property type="match status" value="1"/>
</dbReference>
<dbReference type="Pfam" id="PF01529">
    <property type="entry name" value="DHHC"/>
    <property type="match status" value="1"/>
</dbReference>
<feature type="transmembrane region" description="Helical" evidence="11">
    <location>
        <begin position="391"/>
        <end position="412"/>
    </location>
</feature>
<evidence type="ECO:0000256" key="10">
    <source>
        <dbReference type="ARBA" id="ARBA00048048"/>
    </source>
</evidence>
<feature type="compositionally biased region" description="Polar residues" evidence="12">
    <location>
        <begin position="113"/>
        <end position="131"/>
    </location>
</feature>
<evidence type="ECO:0000256" key="2">
    <source>
        <dbReference type="ARBA" id="ARBA00022679"/>
    </source>
</evidence>
<dbReference type="GeneID" id="39578168"/>
<comment type="domain">
    <text evidence="11">The DHHC domain is required for palmitoyltransferase activity.</text>
</comment>
<evidence type="ECO:0000256" key="11">
    <source>
        <dbReference type="RuleBase" id="RU079119"/>
    </source>
</evidence>
<evidence type="ECO:0000256" key="7">
    <source>
        <dbReference type="ARBA" id="ARBA00023288"/>
    </source>
</evidence>
<dbReference type="PROSITE" id="PS50216">
    <property type="entry name" value="DHHC"/>
    <property type="match status" value="1"/>
</dbReference>
<feature type="transmembrane region" description="Helical" evidence="11">
    <location>
        <begin position="506"/>
        <end position="531"/>
    </location>
</feature>
<evidence type="ECO:0000256" key="5">
    <source>
        <dbReference type="ARBA" id="ARBA00023136"/>
    </source>
</evidence>
<evidence type="ECO:0000256" key="9">
    <source>
        <dbReference type="ARBA" id="ARBA00023463"/>
    </source>
</evidence>
<proteinExistence type="inferred from homology"/>
<keyword evidence="5 11" id="KW-0472">Membrane</keyword>
<dbReference type="EMBL" id="ML119052">
    <property type="protein sequence ID" value="ROT40936.1"/>
    <property type="molecule type" value="Genomic_DNA"/>
</dbReference>
<comment type="subcellular location">
    <subcellularLocation>
        <location evidence="1">Endomembrane system</location>
        <topology evidence="1">Multi-pass membrane protein</topology>
    </subcellularLocation>
</comment>
<keyword evidence="6" id="KW-0564">Palmitate</keyword>
<dbReference type="GO" id="GO:0005783">
    <property type="term" value="C:endoplasmic reticulum"/>
    <property type="evidence" value="ECO:0007669"/>
    <property type="project" value="TreeGrafter"/>
</dbReference>
<feature type="compositionally biased region" description="Polar residues" evidence="12">
    <location>
        <begin position="248"/>
        <end position="270"/>
    </location>
</feature>
<evidence type="ECO:0000313" key="15">
    <source>
        <dbReference type="Proteomes" id="UP000272025"/>
    </source>
</evidence>
<feature type="region of interest" description="Disordered" evidence="12">
    <location>
        <begin position="630"/>
        <end position="670"/>
    </location>
</feature>
<comment type="similarity">
    <text evidence="9">Belongs to the DHHC palmitoyltransferase family. ERF2/ZDHHC9 subfamily.</text>
</comment>
<evidence type="ECO:0000256" key="1">
    <source>
        <dbReference type="ARBA" id="ARBA00004127"/>
    </source>
</evidence>
<feature type="domain" description="Palmitoyltransferase DHHC" evidence="13">
    <location>
        <begin position="462"/>
        <end position="587"/>
    </location>
</feature>
<keyword evidence="3 11" id="KW-0812">Transmembrane</keyword>
<dbReference type="STRING" id="1314773.A0A3N2Q2I9"/>
<evidence type="ECO:0000256" key="8">
    <source>
        <dbReference type="ARBA" id="ARBA00023315"/>
    </source>
</evidence>
<evidence type="ECO:0000256" key="4">
    <source>
        <dbReference type="ARBA" id="ARBA00022989"/>
    </source>
</evidence>
<dbReference type="InterPro" id="IPR001594">
    <property type="entry name" value="Palmitoyltrfase_DHHC"/>
</dbReference>
<evidence type="ECO:0000256" key="6">
    <source>
        <dbReference type="ARBA" id="ARBA00023139"/>
    </source>
</evidence>
<organism evidence="14 15">
    <name type="scientific">Sodiomyces alkalinus (strain CBS 110278 / VKM F-3762 / F11)</name>
    <name type="common">Alkaliphilic filamentous fungus</name>
    <dbReference type="NCBI Taxonomy" id="1314773"/>
    <lineage>
        <taxon>Eukaryota</taxon>
        <taxon>Fungi</taxon>
        <taxon>Dikarya</taxon>
        <taxon>Ascomycota</taxon>
        <taxon>Pezizomycotina</taxon>
        <taxon>Sordariomycetes</taxon>
        <taxon>Hypocreomycetidae</taxon>
        <taxon>Glomerellales</taxon>
        <taxon>Plectosphaerellaceae</taxon>
        <taxon>Sodiomyces</taxon>
    </lineage>
</organism>
<evidence type="ECO:0000313" key="14">
    <source>
        <dbReference type="EMBL" id="ROT40936.1"/>
    </source>
</evidence>
<dbReference type="EC" id="2.3.1.225" evidence="11"/>
<feature type="transmembrane region" description="Helical" evidence="11">
    <location>
        <begin position="361"/>
        <end position="385"/>
    </location>
</feature>
<feature type="transmembrane region" description="Helical" evidence="11">
    <location>
        <begin position="551"/>
        <end position="573"/>
    </location>
</feature>
<feature type="region of interest" description="Disordered" evidence="12">
    <location>
        <begin position="1"/>
        <end position="327"/>
    </location>
</feature>
<feature type="compositionally biased region" description="Polar residues" evidence="12">
    <location>
        <begin position="220"/>
        <end position="237"/>
    </location>
</feature>
<feature type="compositionally biased region" description="Low complexity" evidence="12">
    <location>
        <begin position="160"/>
        <end position="176"/>
    </location>
</feature>
<feature type="compositionally biased region" description="Basic and acidic residues" evidence="12">
    <location>
        <begin position="1"/>
        <end position="19"/>
    </location>
</feature>